<keyword evidence="1" id="KW-0812">Transmembrane</keyword>
<keyword evidence="1" id="KW-0472">Membrane</keyword>
<dbReference type="AlphaFoldDB" id="A0A5B0WDE1"/>
<feature type="transmembrane region" description="Helical" evidence="1">
    <location>
        <begin position="6"/>
        <end position="26"/>
    </location>
</feature>
<dbReference type="OrthoDB" id="8305398at2"/>
<proteinExistence type="predicted"/>
<evidence type="ECO:0000256" key="1">
    <source>
        <dbReference type="SAM" id="Phobius"/>
    </source>
</evidence>
<organism evidence="2 3">
    <name type="scientific">Rhizobium tropici</name>
    <dbReference type="NCBI Taxonomy" id="398"/>
    <lineage>
        <taxon>Bacteria</taxon>
        <taxon>Pseudomonadati</taxon>
        <taxon>Pseudomonadota</taxon>
        <taxon>Alphaproteobacteria</taxon>
        <taxon>Hyphomicrobiales</taxon>
        <taxon>Rhizobiaceae</taxon>
        <taxon>Rhizobium/Agrobacterium group</taxon>
        <taxon>Rhizobium</taxon>
    </lineage>
</organism>
<dbReference type="InterPro" id="IPR020065">
    <property type="entry name" value="Conjugal_tfr_protein_TrbK"/>
</dbReference>
<reference evidence="2 3" key="1">
    <citation type="submission" date="2019-07" db="EMBL/GenBank/DDBJ databases">
        <title>The Draft Genome Sequence of Rhizobium tropici SARCC-755 Associated with Superior Nodulation on Pigeonpea (Cajanus cajan (L.) Millsp.).</title>
        <authorList>
            <person name="Bopape F.L."/>
            <person name="Hassen A.I."/>
            <person name="Swanevelder Z.H."/>
            <person name="Gwata E.T."/>
        </authorList>
    </citation>
    <scope>NUCLEOTIDE SEQUENCE [LARGE SCALE GENOMIC DNA]</scope>
    <source>
        <strain evidence="2 3">SARCC-755</strain>
    </source>
</reference>
<keyword evidence="1" id="KW-1133">Transmembrane helix</keyword>
<dbReference type="EMBL" id="VNIP01000004">
    <property type="protein sequence ID" value="KAA1183909.1"/>
    <property type="molecule type" value="Genomic_DNA"/>
</dbReference>
<comment type="caution">
    <text evidence="2">The sequence shown here is derived from an EMBL/GenBank/DDBJ whole genome shotgun (WGS) entry which is preliminary data.</text>
</comment>
<accession>A0A5B0WDE1</accession>
<gene>
    <name evidence="2" type="primary">trbK</name>
    <name evidence="2" type="ORF">FP026_07780</name>
</gene>
<name>A0A5B0WDE1_RHITR</name>
<evidence type="ECO:0000313" key="2">
    <source>
        <dbReference type="EMBL" id="KAA1183909.1"/>
    </source>
</evidence>
<evidence type="ECO:0000313" key="3">
    <source>
        <dbReference type="Proteomes" id="UP000323608"/>
    </source>
</evidence>
<dbReference type="Proteomes" id="UP000323608">
    <property type="component" value="Unassembled WGS sequence"/>
</dbReference>
<protein>
    <submittedName>
        <fullName evidence="2">Entry exclusion protein TrbK</fullName>
    </submittedName>
</protein>
<sequence length="65" mass="7398">MSRDLFVTVVVSVAVSFAATMLIINFRDSCKPALTKEQQAARERFFGPSNELPPIKKGQEMRPRW</sequence>
<dbReference type="NCBIfam" id="TIGR04361">
    <property type="entry name" value="TrbK_Ti"/>
    <property type="match status" value="1"/>
</dbReference>